<feature type="domain" description="DNA methylase N-4/N-6" evidence="4">
    <location>
        <begin position="45"/>
        <end position="89"/>
    </location>
</feature>
<dbReference type="GO" id="GO:0008170">
    <property type="term" value="F:N-methyltransferase activity"/>
    <property type="evidence" value="ECO:0007669"/>
    <property type="project" value="InterPro"/>
</dbReference>
<name>A0A7G1P3T0_9ACTN</name>
<evidence type="ECO:0000259" key="4">
    <source>
        <dbReference type="Pfam" id="PF01555"/>
    </source>
</evidence>
<dbReference type="RefSeq" id="WP_190850761.1">
    <property type="nucleotide sequence ID" value="NZ_AP023440.1"/>
</dbReference>
<evidence type="ECO:0000256" key="1">
    <source>
        <dbReference type="ARBA" id="ARBA00022603"/>
    </source>
</evidence>
<dbReference type="Pfam" id="PF01555">
    <property type="entry name" value="N6_N4_Mtase"/>
    <property type="match status" value="1"/>
</dbReference>
<dbReference type="InterPro" id="IPR029063">
    <property type="entry name" value="SAM-dependent_MTases_sf"/>
</dbReference>
<keyword evidence="1" id="KW-0489">Methyltransferase</keyword>
<accession>A0A7G1P3T0</accession>
<dbReference type="GO" id="GO:0003677">
    <property type="term" value="F:DNA binding"/>
    <property type="evidence" value="ECO:0007669"/>
    <property type="project" value="InterPro"/>
</dbReference>
<dbReference type="SUPFAM" id="SSF53335">
    <property type="entry name" value="S-adenosyl-L-methionine-dependent methyltransferases"/>
    <property type="match status" value="1"/>
</dbReference>
<dbReference type="InterPro" id="IPR002941">
    <property type="entry name" value="DNA_methylase_N4/N6"/>
</dbReference>
<evidence type="ECO:0000256" key="3">
    <source>
        <dbReference type="SAM" id="MobiDB-lite"/>
    </source>
</evidence>
<feature type="region of interest" description="Disordered" evidence="3">
    <location>
        <begin position="284"/>
        <end position="304"/>
    </location>
</feature>
<protein>
    <recommendedName>
        <fullName evidence="4">DNA methylase N-4/N-6 domain-containing protein</fullName>
    </recommendedName>
</protein>
<keyword evidence="2" id="KW-0808">Transferase</keyword>
<evidence type="ECO:0000313" key="5">
    <source>
        <dbReference type="EMBL" id="BCL28494.1"/>
    </source>
</evidence>
<dbReference type="AlphaFoldDB" id="A0A7G1P3T0"/>
<sequence length="304" mass="32447">MTDCFPQPFARRRPLISVWPTGQLDSHAQLAEGRYIPETAQDLDRMPPAVAAHAIATYTRPGDTVLDPDCGAGTVLTEALRSDRHAIGLTSQPRWWPVARANITAAKYDGATPDGMVLDHSPALAATRLAGMSGHLALILTALRPTASAHQSGRPGHVETESDAPVGRLQQALIECQPLLRSGGHIVVTVRPHRQRGRLLDLAGHAHEAARAAGLMPVDRCVALLAELRGDRLLVPASMAQRRSVARHERATGHPVTLPAHHDVLIFRAPDEAAAAAALRPPHLPQRPFAESQAAHGDVPGEAA</sequence>
<reference evidence="5 6" key="1">
    <citation type="journal article" date="2014" name="Int. J. Syst. Evol. Microbiol.">
        <title>Complete genome sequence of Corynebacterium casei LMG S-19264T (=DSM 44701T), isolated from a smear-ripened cheese.</title>
        <authorList>
            <consortium name="US DOE Joint Genome Institute (JGI-PGF)"/>
            <person name="Walter F."/>
            <person name="Albersmeier A."/>
            <person name="Kalinowski J."/>
            <person name="Ruckert C."/>
        </authorList>
    </citation>
    <scope>NUCLEOTIDE SEQUENCE [LARGE SCALE GENOMIC DNA]</scope>
    <source>
        <strain evidence="5 6">JCM 4677</strain>
    </source>
</reference>
<organism evidence="5 6">
    <name type="scientific">Streptomyces aurantiacus</name>
    <dbReference type="NCBI Taxonomy" id="47760"/>
    <lineage>
        <taxon>Bacteria</taxon>
        <taxon>Bacillati</taxon>
        <taxon>Actinomycetota</taxon>
        <taxon>Actinomycetes</taxon>
        <taxon>Kitasatosporales</taxon>
        <taxon>Streptomycetaceae</taxon>
        <taxon>Streptomyces</taxon>
        <taxon>Streptomyces aurantiacus group</taxon>
    </lineage>
</organism>
<evidence type="ECO:0000256" key="2">
    <source>
        <dbReference type="ARBA" id="ARBA00022679"/>
    </source>
</evidence>
<dbReference type="Proteomes" id="UP000516444">
    <property type="component" value="Chromosome"/>
</dbReference>
<dbReference type="GO" id="GO:0032259">
    <property type="term" value="P:methylation"/>
    <property type="evidence" value="ECO:0007669"/>
    <property type="project" value="UniProtKB-KW"/>
</dbReference>
<gene>
    <name evidence="5" type="ORF">GCM10017557_33530</name>
</gene>
<proteinExistence type="predicted"/>
<dbReference type="EMBL" id="AP023440">
    <property type="protein sequence ID" value="BCL28494.1"/>
    <property type="molecule type" value="Genomic_DNA"/>
</dbReference>
<dbReference type="Gene3D" id="3.40.50.150">
    <property type="entry name" value="Vaccinia Virus protein VP39"/>
    <property type="match status" value="1"/>
</dbReference>
<evidence type="ECO:0000313" key="6">
    <source>
        <dbReference type="Proteomes" id="UP000516444"/>
    </source>
</evidence>
<dbReference type="KEGG" id="sgm:GCM10017557_33530"/>
<keyword evidence="6" id="KW-1185">Reference proteome</keyword>